<reference evidence="2" key="1">
    <citation type="submission" date="2020-08" db="EMBL/GenBank/DDBJ databases">
        <title>Multicomponent nature underlies the extraordinary mechanical properties of spider dragline silk.</title>
        <authorList>
            <person name="Kono N."/>
            <person name="Nakamura H."/>
            <person name="Mori M."/>
            <person name="Yoshida Y."/>
            <person name="Ohtoshi R."/>
            <person name="Malay A.D."/>
            <person name="Moran D.A.P."/>
            <person name="Tomita M."/>
            <person name="Numata K."/>
            <person name="Arakawa K."/>
        </authorList>
    </citation>
    <scope>NUCLEOTIDE SEQUENCE</scope>
</reference>
<dbReference type="OrthoDB" id="6339427at2759"/>
<accession>A0A8X6PX74</accession>
<gene>
    <name evidence="2" type="ORF">NPIL_96131</name>
</gene>
<evidence type="ECO:0000313" key="2">
    <source>
        <dbReference type="EMBL" id="GFT94543.1"/>
    </source>
</evidence>
<feature type="transmembrane region" description="Helical" evidence="1">
    <location>
        <begin position="54"/>
        <end position="76"/>
    </location>
</feature>
<dbReference type="AlphaFoldDB" id="A0A8X6PX74"/>
<evidence type="ECO:0000313" key="3">
    <source>
        <dbReference type="Proteomes" id="UP000887013"/>
    </source>
</evidence>
<dbReference type="Proteomes" id="UP000887013">
    <property type="component" value="Unassembled WGS sequence"/>
</dbReference>
<evidence type="ECO:0000256" key="1">
    <source>
        <dbReference type="SAM" id="Phobius"/>
    </source>
</evidence>
<keyword evidence="1" id="KW-1133">Transmembrane helix</keyword>
<comment type="caution">
    <text evidence="2">The sequence shown here is derived from an EMBL/GenBank/DDBJ whole genome shotgun (WGS) entry which is preliminary data.</text>
</comment>
<keyword evidence="1" id="KW-0812">Transmembrane</keyword>
<organism evidence="2 3">
    <name type="scientific">Nephila pilipes</name>
    <name type="common">Giant wood spider</name>
    <name type="synonym">Nephila maculata</name>
    <dbReference type="NCBI Taxonomy" id="299642"/>
    <lineage>
        <taxon>Eukaryota</taxon>
        <taxon>Metazoa</taxon>
        <taxon>Ecdysozoa</taxon>
        <taxon>Arthropoda</taxon>
        <taxon>Chelicerata</taxon>
        <taxon>Arachnida</taxon>
        <taxon>Araneae</taxon>
        <taxon>Araneomorphae</taxon>
        <taxon>Entelegynae</taxon>
        <taxon>Araneoidea</taxon>
        <taxon>Nephilidae</taxon>
        <taxon>Nephila</taxon>
    </lineage>
</organism>
<feature type="transmembrane region" description="Helical" evidence="1">
    <location>
        <begin position="96"/>
        <end position="115"/>
    </location>
</feature>
<protein>
    <submittedName>
        <fullName evidence="2">Uncharacterized protein</fullName>
    </submittedName>
</protein>
<name>A0A8X6PX74_NEPPI</name>
<dbReference type="EMBL" id="BMAW01121539">
    <property type="protein sequence ID" value="GFT94543.1"/>
    <property type="molecule type" value="Genomic_DNA"/>
</dbReference>
<keyword evidence="3" id="KW-1185">Reference proteome</keyword>
<keyword evidence="1" id="KW-0472">Membrane</keyword>
<proteinExistence type="predicted"/>
<sequence length="116" mass="12257">MEFITSPGADIMTYGSSKRRKSTAIALKNPVDEGPTIHLEDGTFGPSRKMRKMYFAAFSALLMAVAMGIAVGYSAPATYDMTTRPLSPIQPTKDDITWIGSVLAIGAVSGGLLAGK</sequence>